<proteinExistence type="predicted"/>
<evidence type="ECO:0008006" key="3">
    <source>
        <dbReference type="Google" id="ProtNLM"/>
    </source>
</evidence>
<comment type="caution">
    <text evidence="2">The sequence shown here is derived from an EMBL/GenBank/DDBJ whole genome shotgun (WGS) entry which is preliminary data.</text>
</comment>
<evidence type="ECO:0000313" key="2">
    <source>
        <dbReference type="EMBL" id="KKM20033.1"/>
    </source>
</evidence>
<accession>A0A0F9KD40</accession>
<feature type="region of interest" description="Disordered" evidence="1">
    <location>
        <begin position="1"/>
        <end position="29"/>
    </location>
</feature>
<name>A0A0F9KD40_9ZZZZ</name>
<gene>
    <name evidence="2" type="ORF">LCGC14_1649600</name>
</gene>
<sequence length="99" mass="11644">MQEAQVQRGDTRTQGLPDGGEKKERWRWGMNKERKLTKNEQCVLDYLRGKEWVSPTKIGITLHPTRMHGSPWASPICLRLTNKGLLERNDKGWYRNPQR</sequence>
<reference evidence="2" key="1">
    <citation type="journal article" date="2015" name="Nature">
        <title>Complex archaea that bridge the gap between prokaryotes and eukaryotes.</title>
        <authorList>
            <person name="Spang A."/>
            <person name="Saw J.H."/>
            <person name="Jorgensen S.L."/>
            <person name="Zaremba-Niedzwiedzka K."/>
            <person name="Martijn J."/>
            <person name="Lind A.E."/>
            <person name="van Eijk R."/>
            <person name="Schleper C."/>
            <person name="Guy L."/>
            <person name="Ettema T.J."/>
        </authorList>
    </citation>
    <scope>NUCLEOTIDE SEQUENCE</scope>
</reference>
<organism evidence="2">
    <name type="scientific">marine sediment metagenome</name>
    <dbReference type="NCBI Taxonomy" id="412755"/>
    <lineage>
        <taxon>unclassified sequences</taxon>
        <taxon>metagenomes</taxon>
        <taxon>ecological metagenomes</taxon>
    </lineage>
</organism>
<protein>
    <recommendedName>
        <fullName evidence="3">LexA repressor DNA-binding domain-containing protein</fullName>
    </recommendedName>
</protein>
<dbReference type="EMBL" id="LAZR01013854">
    <property type="protein sequence ID" value="KKM20033.1"/>
    <property type="molecule type" value="Genomic_DNA"/>
</dbReference>
<feature type="compositionally biased region" description="Basic and acidic residues" evidence="1">
    <location>
        <begin position="19"/>
        <end position="29"/>
    </location>
</feature>
<evidence type="ECO:0000256" key="1">
    <source>
        <dbReference type="SAM" id="MobiDB-lite"/>
    </source>
</evidence>
<dbReference type="AlphaFoldDB" id="A0A0F9KD40"/>